<dbReference type="Proteomes" id="UP000729402">
    <property type="component" value="Unassembled WGS sequence"/>
</dbReference>
<sequence>MRFDEVIRFSSFPTALRHDESPPGPDVTDTSGGAARSRPRANRATFAMSPPFLMLWMATVSSPFKVGEPGGRQHWWRVAATSDRDEGASG</sequence>
<comment type="caution">
    <text evidence="2">The sequence shown here is derived from an EMBL/GenBank/DDBJ whole genome shotgun (WGS) entry which is preliminary data.</text>
</comment>
<feature type="region of interest" description="Disordered" evidence="1">
    <location>
        <begin position="14"/>
        <end position="43"/>
    </location>
</feature>
<reference evidence="2" key="1">
    <citation type="journal article" date="2021" name="bioRxiv">
        <title>Whole Genome Assembly and Annotation of Northern Wild Rice, Zizania palustris L., Supports a Whole Genome Duplication in the Zizania Genus.</title>
        <authorList>
            <person name="Haas M."/>
            <person name="Kono T."/>
            <person name="Macchietto M."/>
            <person name="Millas R."/>
            <person name="McGilp L."/>
            <person name="Shao M."/>
            <person name="Duquette J."/>
            <person name="Hirsch C.N."/>
            <person name="Kimball J."/>
        </authorList>
    </citation>
    <scope>NUCLEOTIDE SEQUENCE</scope>
    <source>
        <tissue evidence="2">Fresh leaf tissue</tissue>
    </source>
</reference>
<accession>A0A8J6BAW5</accession>
<reference evidence="2" key="2">
    <citation type="submission" date="2021-02" db="EMBL/GenBank/DDBJ databases">
        <authorList>
            <person name="Kimball J.A."/>
            <person name="Haas M.W."/>
            <person name="Macchietto M."/>
            <person name="Kono T."/>
            <person name="Duquette J."/>
            <person name="Shao M."/>
        </authorList>
    </citation>
    <scope>NUCLEOTIDE SEQUENCE</scope>
    <source>
        <tissue evidence="2">Fresh leaf tissue</tissue>
    </source>
</reference>
<keyword evidence="3" id="KW-1185">Reference proteome</keyword>
<evidence type="ECO:0000256" key="1">
    <source>
        <dbReference type="SAM" id="MobiDB-lite"/>
    </source>
</evidence>
<dbReference type="AlphaFoldDB" id="A0A8J6BAW5"/>
<gene>
    <name evidence="2" type="ORF">GUJ93_ZPchr0010g8946</name>
</gene>
<dbReference type="EMBL" id="JAAALK010000082">
    <property type="protein sequence ID" value="KAG8084657.1"/>
    <property type="molecule type" value="Genomic_DNA"/>
</dbReference>
<organism evidence="2 3">
    <name type="scientific">Zizania palustris</name>
    <name type="common">Northern wild rice</name>
    <dbReference type="NCBI Taxonomy" id="103762"/>
    <lineage>
        <taxon>Eukaryota</taxon>
        <taxon>Viridiplantae</taxon>
        <taxon>Streptophyta</taxon>
        <taxon>Embryophyta</taxon>
        <taxon>Tracheophyta</taxon>
        <taxon>Spermatophyta</taxon>
        <taxon>Magnoliopsida</taxon>
        <taxon>Liliopsida</taxon>
        <taxon>Poales</taxon>
        <taxon>Poaceae</taxon>
        <taxon>BOP clade</taxon>
        <taxon>Oryzoideae</taxon>
        <taxon>Oryzeae</taxon>
        <taxon>Zizaniinae</taxon>
        <taxon>Zizania</taxon>
    </lineage>
</organism>
<evidence type="ECO:0000313" key="2">
    <source>
        <dbReference type="EMBL" id="KAG8084657.1"/>
    </source>
</evidence>
<evidence type="ECO:0000313" key="3">
    <source>
        <dbReference type="Proteomes" id="UP000729402"/>
    </source>
</evidence>
<proteinExistence type="predicted"/>
<name>A0A8J6BAW5_ZIZPA</name>
<protein>
    <submittedName>
        <fullName evidence="2">Uncharacterized protein</fullName>
    </submittedName>
</protein>